<dbReference type="RefSeq" id="WP_005870191.1">
    <property type="nucleotide sequence ID" value="NZ_ACYG01000019.1"/>
</dbReference>
<comment type="caution">
    <text evidence="1">The sequence shown here is derived from an EMBL/GenBank/DDBJ whole genome shotgun (WGS) entry which is preliminary data.</text>
</comment>
<name>C8PFT1_9BACT</name>
<evidence type="ECO:0000313" key="1">
    <source>
        <dbReference type="EMBL" id="EEV17969.1"/>
    </source>
</evidence>
<evidence type="ECO:0000313" key="2">
    <source>
        <dbReference type="Proteomes" id="UP000005709"/>
    </source>
</evidence>
<dbReference type="AlphaFoldDB" id="C8PFT1"/>
<gene>
    <name evidence="1" type="ORF">CAMGR0001_0723</name>
</gene>
<proteinExistence type="predicted"/>
<dbReference type="EMBL" id="ACYG01000019">
    <property type="protein sequence ID" value="EEV17969.1"/>
    <property type="molecule type" value="Genomic_DNA"/>
</dbReference>
<dbReference type="eggNOG" id="ENOG5030WCA">
    <property type="taxonomic scope" value="Bacteria"/>
</dbReference>
<accession>C8PFT1</accession>
<protein>
    <submittedName>
        <fullName evidence="1">Uncharacterized protein</fullName>
    </submittedName>
</protein>
<dbReference type="Proteomes" id="UP000005709">
    <property type="component" value="Unassembled WGS sequence"/>
</dbReference>
<organism evidence="1 2">
    <name type="scientific">Campylobacter gracilis RM3268</name>
    <dbReference type="NCBI Taxonomy" id="553220"/>
    <lineage>
        <taxon>Bacteria</taxon>
        <taxon>Pseudomonadati</taxon>
        <taxon>Campylobacterota</taxon>
        <taxon>Epsilonproteobacteria</taxon>
        <taxon>Campylobacterales</taxon>
        <taxon>Campylobacteraceae</taxon>
        <taxon>Campylobacter</taxon>
    </lineage>
</organism>
<reference evidence="1 2" key="1">
    <citation type="submission" date="2009-07" db="EMBL/GenBank/DDBJ databases">
        <authorList>
            <person name="Madupu R."/>
            <person name="Sebastian Y."/>
            <person name="Durkin A.S."/>
            <person name="Torralba M."/>
            <person name="Methe B."/>
            <person name="Sutton G.G."/>
            <person name="Strausberg R.L."/>
            <person name="Nelson K.E."/>
        </authorList>
    </citation>
    <scope>NUCLEOTIDE SEQUENCE [LARGE SCALE GENOMIC DNA]</scope>
    <source>
        <strain evidence="1 2">RM3268</strain>
    </source>
</reference>
<sequence length="227" mass="26165">MTPREIFLNGCNEIAANFAYFKPAQKWQKLTKLASDKEILFEIYFGSSMRNYSGSVSILPQIAIYCKRLKKLMQEELSYSTDLVFVSHLGYLTPRKQFRDWQLAGASFEPSVREISAAIKDYALPIFELFEDKQKAVEFMMQRGAKFNKNLSAFDLRPIYFIFYFGGKDAAEAFFNVCLSDCTHKGRFYKLYEELANGAETDFGRSSFWSDTEAKFAFVKGLRILNG</sequence>
<dbReference type="STRING" id="824.CGRAC_1269"/>
<keyword evidence="2" id="KW-1185">Reference proteome</keyword>
<dbReference type="OrthoDB" id="362084at2"/>